<dbReference type="AlphaFoldDB" id="A0A5A7PI31"/>
<keyword evidence="3" id="KW-1185">Reference proteome</keyword>
<feature type="compositionally biased region" description="Low complexity" evidence="1">
    <location>
        <begin position="119"/>
        <end position="130"/>
    </location>
</feature>
<organism evidence="2 3">
    <name type="scientific">Striga asiatica</name>
    <name type="common">Asiatic witchweed</name>
    <name type="synonym">Buchnera asiatica</name>
    <dbReference type="NCBI Taxonomy" id="4170"/>
    <lineage>
        <taxon>Eukaryota</taxon>
        <taxon>Viridiplantae</taxon>
        <taxon>Streptophyta</taxon>
        <taxon>Embryophyta</taxon>
        <taxon>Tracheophyta</taxon>
        <taxon>Spermatophyta</taxon>
        <taxon>Magnoliopsida</taxon>
        <taxon>eudicotyledons</taxon>
        <taxon>Gunneridae</taxon>
        <taxon>Pentapetalae</taxon>
        <taxon>asterids</taxon>
        <taxon>lamiids</taxon>
        <taxon>Lamiales</taxon>
        <taxon>Orobanchaceae</taxon>
        <taxon>Buchnereae</taxon>
        <taxon>Striga</taxon>
    </lineage>
</organism>
<sequence>MKSAHRERESGMDSCSIRSRRAQYCRTMVRAWEKPRPDGNRGSMLPEVKARRRLVQPRRRGVSALCDAVESLGLSDDSRACERSPVGALNAGRLSPATCARSRWKRFTGAAPTKGSTGGRPWRPTRAPPRTSRFEAALRVLRRNITFSTTDVVCHCPPLPPLPDFGVVRRKSSTGLPLLMNMKD</sequence>
<proteinExistence type="predicted"/>
<accession>A0A5A7PI31</accession>
<name>A0A5A7PI31_STRAF</name>
<feature type="region of interest" description="Disordered" evidence="1">
    <location>
        <begin position="109"/>
        <end position="130"/>
    </location>
</feature>
<gene>
    <name evidence="2" type="ORF">STAS_08424</name>
</gene>
<evidence type="ECO:0000313" key="3">
    <source>
        <dbReference type="Proteomes" id="UP000325081"/>
    </source>
</evidence>
<dbReference type="EMBL" id="BKCP01004594">
    <property type="protein sequence ID" value="GER32364.1"/>
    <property type="molecule type" value="Genomic_DNA"/>
</dbReference>
<protein>
    <submittedName>
        <fullName evidence="2">TPX2 (Targeting protein for Xklp2) proteinfamily</fullName>
    </submittedName>
</protein>
<dbReference type="Proteomes" id="UP000325081">
    <property type="component" value="Unassembled WGS sequence"/>
</dbReference>
<reference evidence="3" key="1">
    <citation type="journal article" date="2019" name="Curr. Biol.">
        <title>Genome Sequence of Striga asiatica Provides Insight into the Evolution of Plant Parasitism.</title>
        <authorList>
            <person name="Yoshida S."/>
            <person name="Kim S."/>
            <person name="Wafula E.K."/>
            <person name="Tanskanen J."/>
            <person name="Kim Y.M."/>
            <person name="Honaas L."/>
            <person name="Yang Z."/>
            <person name="Spallek T."/>
            <person name="Conn C.E."/>
            <person name="Ichihashi Y."/>
            <person name="Cheong K."/>
            <person name="Cui S."/>
            <person name="Der J.P."/>
            <person name="Gundlach H."/>
            <person name="Jiao Y."/>
            <person name="Hori C."/>
            <person name="Ishida J.K."/>
            <person name="Kasahara H."/>
            <person name="Kiba T."/>
            <person name="Kim M.S."/>
            <person name="Koo N."/>
            <person name="Laohavisit A."/>
            <person name="Lee Y.H."/>
            <person name="Lumba S."/>
            <person name="McCourt P."/>
            <person name="Mortimer J.C."/>
            <person name="Mutuku J.M."/>
            <person name="Nomura T."/>
            <person name="Sasaki-Sekimoto Y."/>
            <person name="Seto Y."/>
            <person name="Wang Y."/>
            <person name="Wakatake T."/>
            <person name="Sakakibara H."/>
            <person name="Demura T."/>
            <person name="Yamaguchi S."/>
            <person name="Yoneyama K."/>
            <person name="Manabe R.I."/>
            <person name="Nelson D.C."/>
            <person name="Schulman A.H."/>
            <person name="Timko M.P."/>
            <person name="dePamphilis C.W."/>
            <person name="Choi D."/>
            <person name="Shirasu K."/>
        </authorList>
    </citation>
    <scope>NUCLEOTIDE SEQUENCE [LARGE SCALE GENOMIC DNA]</scope>
    <source>
        <strain evidence="3">cv. UVA1</strain>
    </source>
</reference>
<evidence type="ECO:0000313" key="2">
    <source>
        <dbReference type="EMBL" id="GER32364.1"/>
    </source>
</evidence>
<comment type="caution">
    <text evidence="2">The sequence shown here is derived from an EMBL/GenBank/DDBJ whole genome shotgun (WGS) entry which is preliminary data.</text>
</comment>
<evidence type="ECO:0000256" key="1">
    <source>
        <dbReference type="SAM" id="MobiDB-lite"/>
    </source>
</evidence>